<dbReference type="InterPro" id="IPR036761">
    <property type="entry name" value="TTHA0802/YceI-like_sf"/>
</dbReference>
<gene>
    <name evidence="2" type="ORF">SAMN05444484_106143</name>
</gene>
<reference evidence="3" key="1">
    <citation type="submission" date="2016-11" db="EMBL/GenBank/DDBJ databases">
        <authorList>
            <person name="Varghese N."/>
            <person name="Submissions S."/>
        </authorList>
    </citation>
    <scope>NUCLEOTIDE SEQUENCE [LARGE SCALE GENOMIC DNA]</scope>
    <source>
        <strain evidence="3">DSM 24724</strain>
    </source>
</reference>
<dbReference type="SMART" id="SM00867">
    <property type="entry name" value="YceI"/>
    <property type="match status" value="1"/>
</dbReference>
<dbReference type="SUPFAM" id="SSF101874">
    <property type="entry name" value="YceI-like"/>
    <property type="match status" value="1"/>
</dbReference>
<organism evidence="2 3">
    <name type="scientific">Flavobacterium chilense</name>
    <dbReference type="NCBI Taxonomy" id="946677"/>
    <lineage>
        <taxon>Bacteria</taxon>
        <taxon>Pseudomonadati</taxon>
        <taxon>Bacteroidota</taxon>
        <taxon>Flavobacteriia</taxon>
        <taxon>Flavobacteriales</taxon>
        <taxon>Flavobacteriaceae</taxon>
        <taxon>Flavobacterium</taxon>
    </lineage>
</organism>
<accession>A0A1M7J3T6</accession>
<dbReference type="STRING" id="946677.SAMN05444484_106143"/>
<evidence type="ECO:0000313" key="3">
    <source>
        <dbReference type="Proteomes" id="UP000184028"/>
    </source>
</evidence>
<feature type="domain" description="Lipid/polyisoprenoid-binding YceI-like" evidence="1">
    <location>
        <begin position="25"/>
        <end position="185"/>
    </location>
</feature>
<dbReference type="Gene3D" id="2.40.128.110">
    <property type="entry name" value="Lipid/polyisoprenoid-binding, YceI-like"/>
    <property type="match status" value="1"/>
</dbReference>
<protein>
    <submittedName>
        <fullName evidence="2">YceI-like domain-containing protein</fullName>
    </submittedName>
</protein>
<evidence type="ECO:0000313" key="2">
    <source>
        <dbReference type="EMBL" id="SHM47047.1"/>
    </source>
</evidence>
<evidence type="ECO:0000259" key="1">
    <source>
        <dbReference type="SMART" id="SM00867"/>
    </source>
</evidence>
<proteinExistence type="predicted"/>
<dbReference type="OrthoDB" id="9794147at2"/>
<dbReference type="RefSeq" id="WP_068844211.1">
    <property type="nucleotide sequence ID" value="NZ_FRBT01000006.1"/>
</dbReference>
<dbReference type="EMBL" id="FRBT01000006">
    <property type="protein sequence ID" value="SHM47047.1"/>
    <property type="molecule type" value="Genomic_DNA"/>
</dbReference>
<dbReference type="Proteomes" id="UP000184028">
    <property type="component" value="Unassembled WGS sequence"/>
</dbReference>
<dbReference type="AlphaFoldDB" id="A0A1M7J3T6"/>
<keyword evidence="3" id="KW-1185">Reference proteome</keyword>
<dbReference type="Pfam" id="PF04264">
    <property type="entry name" value="YceI"/>
    <property type="match status" value="1"/>
</dbReference>
<dbReference type="InterPro" id="IPR007372">
    <property type="entry name" value="Lipid/polyisoprenoid-bd_YceI"/>
</dbReference>
<name>A0A1M7J3T6_9FLAO</name>
<sequence>METIKSILLTVVFITMSLPTNAQRNYTMSKGTFEVAGTSNVHDWVMKSTEGSCIANLSVTDSKLIDINSLTITLLAESIKSSKTSMDNVAYETMDTKTYKNIKYVLKSANKLNETTWNLTGTYTIAGVSKDYRTQVNVSASNGTFTLKGSNQITFADFGMSPPTAALGVVRAGKDLTMIFNITLNDYSKNDNILVIK</sequence>